<dbReference type="KEGG" id="fae:FAES_pFAES01091"/>
<reference evidence="1 2" key="1">
    <citation type="journal article" date="2012" name="J. Bacteriol.">
        <title>Genome Sequence of Fibrella aestuarina BUZ 2T, a Filamentous Marine Bacterium.</title>
        <authorList>
            <person name="Filippini M."/>
            <person name="Qi W."/>
            <person name="Blom J."/>
            <person name="Goesmann A."/>
            <person name="Smits T.H."/>
            <person name="Bagheri H.C."/>
        </authorList>
    </citation>
    <scope>NUCLEOTIDE SEQUENCE [LARGE SCALE GENOMIC DNA]</scope>
    <source>
        <strain evidence="2">BUZ 2T</strain>
        <plasmid evidence="1 2">pFAES01</plasmid>
    </source>
</reference>
<geneLocation type="plasmid" evidence="1 2">
    <name>pFAES01</name>
</geneLocation>
<sequence length="101" mass="11300">MWCNRYDLLLLACTNTFKLPCCMDPVKPVFFIEGEAQPDQHLQNTVGLMLQADAWISITLRQHPIQGVEVDVKSANLTAEQLNQMLQYAVKATSGPPTPKN</sequence>
<dbReference type="AlphaFoldDB" id="I0KHI0"/>
<keyword evidence="2" id="KW-1185">Reference proteome</keyword>
<keyword evidence="1" id="KW-0614">Plasmid</keyword>
<protein>
    <submittedName>
        <fullName evidence="1">Uncharacterized protein</fullName>
    </submittedName>
</protein>
<evidence type="ECO:0000313" key="1">
    <source>
        <dbReference type="EMBL" id="CCH03583.1"/>
    </source>
</evidence>
<name>I0KHI0_9BACT</name>
<evidence type="ECO:0000313" key="2">
    <source>
        <dbReference type="Proteomes" id="UP000011058"/>
    </source>
</evidence>
<accession>I0KHI0</accession>
<gene>
    <name evidence="1" type="ORF">FAES_pFAES01091</name>
</gene>
<organism evidence="1 2">
    <name type="scientific">Fibrella aestuarina BUZ 2</name>
    <dbReference type="NCBI Taxonomy" id="1166018"/>
    <lineage>
        <taxon>Bacteria</taxon>
        <taxon>Pseudomonadati</taxon>
        <taxon>Bacteroidota</taxon>
        <taxon>Cytophagia</taxon>
        <taxon>Cytophagales</taxon>
        <taxon>Spirosomataceae</taxon>
        <taxon>Fibrella</taxon>
    </lineage>
</organism>
<dbReference type="HOGENOM" id="CLU_179919_0_0_10"/>
<dbReference type="eggNOG" id="ENOG50344WC">
    <property type="taxonomic scope" value="Bacteria"/>
</dbReference>
<dbReference type="Proteomes" id="UP000011058">
    <property type="component" value="Plasmid pFAES01"/>
</dbReference>
<proteinExistence type="predicted"/>
<dbReference type="EMBL" id="HE796684">
    <property type="protein sequence ID" value="CCH03583.1"/>
    <property type="molecule type" value="Genomic_DNA"/>
</dbReference>